<proteinExistence type="predicted"/>
<dbReference type="Proteomes" id="UP001596915">
    <property type="component" value="Unassembled WGS sequence"/>
</dbReference>
<dbReference type="EMBL" id="JBHTGL010000008">
    <property type="protein sequence ID" value="MFD0625682.1"/>
    <property type="molecule type" value="Genomic_DNA"/>
</dbReference>
<comment type="caution">
    <text evidence="2">The sequence shown here is derived from an EMBL/GenBank/DDBJ whole genome shotgun (WGS) entry which is preliminary data.</text>
</comment>
<accession>A0ABW2WW08</accession>
<reference evidence="3" key="1">
    <citation type="journal article" date="2019" name="Int. J. Syst. Evol. Microbiol.">
        <title>The Global Catalogue of Microorganisms (GCM) 10K type strain sequencing project: providing services to taxonomists for standard genome sequencing and annotation.</title>
        <authorList>
            <consortium name="The Broad Institute Genomics Platform"/>
            <consortium name="The Broad Institute Genome Sequencing Center for Infectious Disease"/>
            <person name="Wu L."/>
            <person name="Ma J."/>
        </authorList>
    </citation>
    <scope>NUCLEOTIDE SEQUENCE [LARGE SCALE GENOMIC DNA]</scope>
    <source>
        <strain evidence="3">JCM 12607</strain>
    </source>
</reference>
<evidence type="ECO:0008006" key="4">
    <source>
        <dbReference type="Google" id="ProtNLM"/>
    </source>
</evidence>
<dbReference type="RefSeq" id="WP_259928648.1">
    <property type="nucleotide sequence ID" value="NZ_JASKYU010000574.1"/>
</dbReference>
<evidence type="ECO:0000313" key="3">
    <source>
        <dbReference type="Proteomes" id="UP001596915"/>
    </source>
</evidence>
<evidence type="ECO:0000313" key="2">
    <source>
        <dbReference type="EMBL" id="MFD0625682.1"/>
    </source>
</evidence>
<keyword evidence="3" id="KW-1185">Reference proteome</keyword>
<feature type="compositionally biased region" description="Polar residues" evidence="1">
    <location>
        <begin position="22"/>
        <end position="32"/>
    </location>
</feature>
<sequence>MGEKKKTDPIVKPQDTHATGAETGSVTTQDTHATGGDIKLTDTHATGGTKPLDTHATSEPAN</sequence>
<name>A0ABW2WW08_9ACTN</name>
<gene>
    <name evidence="2" type="ORF">ACFQ2K_26010</name>
</gene>
<organism evidence="2 3">
    <name type="scientific">Streptomyces sanglieri</name>
    <dbReference type="NCBI Taxonomy" id="193460"/>
    <lineage>
        <taxon>Bacteria</taxon>
        <taxon>Bacillati</taxon>
        <taxon>Actinomycetota</taxon>
        <taxon>Actinomycetes</taxon>
        <taxon>Kitasatosporales</taxon>
        <taxon>Streptomycetaceae</taxon>
        <taxon>Streptomyces</taxon>
    </lineage>
</organism>
<evidence type="ECO:0000256" key="1">
    <source>
        <dbReference type="SAM" id="MobiDB-lite"/>
    </source>
</evidence>
<feature type="region of interest" description="Disordered" evidence="1">
    <location>
        <begin position="1"/>
        <end position="62"/>
    </location>
</feature>
<protein>
    <recommendedName>
        <fullName evidence="4">Sigma-like protein</fullName>
    </recommendedName>
</protein>